<sequence length="321" mass="37005">MRKKNVRLASLTENKLAAIRRDAVTLCRALLRLLNMPQVFALRTALELQGIEVPQLPRSLRKCRLMLVVDTPKKRHWMLGRKWVCWSGPCEVVDLGEGIQCTNPVCTWAMFSSWLDLGELVQLGDALMRRNPRLRKVSMADFHEYLRKWERYVSECRSAGSARRTFRGIAKCRRALRLMCPGTDSMPETMTRLTLQRYGVERAVVNWVVRGADGHIIAILDNAYVGAKTDVEYNGNYHKNQPIQDAKRTGNLKAAGWEVVTITKEDLANTKSQYNMALRVVELLNTRDPKYSYTVRKKPLTLWEVSDARRTRWKTERPSNL</sequence>
<dbReference type="RefSeq" id="WP_006295137.1">
    <property type="nucleotide sequence ID" value="NZ_ABXB03000003.1"/>
</dbReference>
<feature type="domain" description="DUF559" evidence="1">
    <location>
        <begin position="219"/>
        <end position="270"/>
    </location>
</feature>
<proteinExistence type="predicted"/>
<dbReference type="Gene3D" id="3.40.960.10">
    <property type="entry name" value="VSR Endonuclease"/>
    <property type="match status" value="1"/>
</dbReference>
<dbReference type="STRING" id="561180.BIFGAL_03684"/>
<dbReference type="Pfam" id="PF04480">
    <property type="entry name" value="DUF559"/>
    <property type="match status" value="1"/>
</dbReference>
<dbReference type="InterPro" id="IPR011335">
    <property type="entry name" value="Restrct_endonuc-II-like"/>
</dbReference>
<gene>
    <name evidence="2" type="ORF">BIFGAL_03684</name>
</gene>
<dbReference type="AlphaFoldDB" id="D1NV06"/>
<evidence type="ECO:0000313" key="3">
    <source>
        <dbReference type="Proteomes" id="UP000003656"/>
    </source>
</evidence>
<name>D1NV06_9BIFI</name>
<comment type="caution">
    <text evidence="2">The sequence shown here is derived from an EMBL/GenBank/DDBJ whole genome shotgun (WGS) entry which is preliminary data.</text>
</comment>
<evidence type="ECO:0000259" key="1">
    <source>
        <dbReference type="Pfam" id="PF04480"/>
    </source>
</evidence>
<dbReference type="InterPro" id="IPR007569">
    <property type="entry name" value="DUF559"/>
</dbReference>
<dbReference type="eggNOG" id="COG2852">
    <property type="taxonomic scope" value="Bacteria"/>
</dbReference>
<accession>D1NV06</accession>
<dbReference type="Proteomes" id="UP000003656">
    <property type="component" value="Unassembled WGS sequence"/>
</dbReference>
<reference evidence="2 3" key="1">
    <citation type="submission" date="2009-11" db="EMBL/GenBank/DDBJ databases">
        <authorList>
            <person name="Weinstock G."/>
            <person name="Sodergren E."/>
            <person name="Clifton S."/>
            <person name="Fulton L."/>
            <person name="Fulton B."/>
            <person name="Courtney L."/>
            <person name="Fronick C."/>
            <person name="Harrison M."/>
            <person name="Strong C."/>
            <person name="Farmer C."/>
            <person name="Delahaunty K."/>
            <person name="Markovic C."/>
            <person name="Hall O."/>
            <person name="Minx P."/>
            <person name="Tomlinson C."/>
            <person name="Mitreva M."/>
            <person name="Nelson J."/>
            <person name="Hou S."/>
            <person name="Wollam A."/>
            <person name="Pepin K.H."/>
            <person name="Johnson M."/>
            <person name="Bhonagiri V."/>
            <person name="Nash W.E."/>
            <person name="Warren W."/>
            <person name="Chinwalla A."/>
            <person name="Mardis E.R."/>
            <person name="Wilson R.K."/>
        </authorList>
    </citation>
    <scope>NUCLEOTIDE SEQUENCE [LARGE SCALE GENOMIC DNA]</scope>
    <source>
        <strain evidence="2 3">DSM 20093</strain>
    </source>
</reference>
<dbReference type="SUPFAM" id="SSF52980">
    <property type="entry name" value="Restriction endonuclease-like"/>
    <property type="match status" value="1"/>
</dbReference>
<protein>
    <recommendedName>
        <fullName evidence="1">DUF559 domain-containing protein</fullName>
    </recommendedName>
</protein>
<dbReference type="OrthoDB" id="3173471at2"/>
<organism evidence="2 3">
    <name type="scientific">Bifidobacterium gallicum DSM 20093 = LMG 11596</name>
    <dbReference type="NCBI Taxonomy" id="561180"/>
    <lineage>
        <taxon>Bacteria</taxon>
        <taxon>Bacillati</taxon>
        <taxon>Actinomycetota</taxon>
        <taxon>Actinomycetes</taxon>
        <taxon>Bifidobacteriales</taxon>
        <taxon>Bifidobacteriaceae</taxon>
        <taxon>Bifidobacterium</taxon>
    </lineage>
</organism>
<evidence type="ECO:0000313" key="2">
    <source>
        <dbReference type="EMBL" id="EFA22657.1"/>
    </source>
</evidence>
<dbReference type="EMBL" id="ABXB03000003">
    <property type="protein sequence ID" value="EFA22657.1"/>
    <property type="molecule type" value="Genomic_DNA"/>
</dbReference>